<keyword evidence="3 7" id="KW-0547">Nucleotide-binding</keyword>
<dbReference type="AlphaFoldDB" id="A0AAV5RFP2"/>
<dbReference type="InterPro" id="IPR018955">
    <property type="entry name" value="BCDHK/PDK_N"/>
</dbReference>
<keyword evidence="11" id="KW-1185">Reference proteome</keyword>
<organism evidence="10 11">
    <name type="scientific">Starmerella bacillaris</name>
    <name type="common">Yeast</name>
    <name type="synonym">Candida zemplinina</name>
    <dbReference type="NCBI Taxonomy" id="1247836"/>
    <lineage>
        <taxon>Eukaryota</taxon>
        <taxon>Fungi</taxon>
        <taxon>Dikarya</taxon>
        <taxon>Ascomycota</taxon>
        <taxon>Saccharomycotina</taxon>
        <taxon>Dipodascomycetes</taxon>
        <taxon>Dipodascales</taxon>
        <taxon>Trichomonascaceae</taxon>
        <taxon>Starmerella</taxon>
    </lineage>
</organism>
<comment type="caution">
    <text evidence="10">The sequence shown here is derived from an EMBL/GenBank/DDBJ whole genome shotgun (WGS) entry which is preliminary data.</text>
</comment>
<evidence type="ECO:0000259" key="9">
    <source>
        <dbReference type="Pfam" id="PF10436"/>
    </source>
</evidence>
<evidence type="ECO:0000256" key="3">
    <source>
        <dbReference type="ARBA" id="ARBA00022741"/>
    </source>
</evidence>
<reference evidence="10 11" key="1">
    <citation type="journal article" date="2023" name="Elife">
        <title>Identification of key yeast species and microbe-microbe interactions impacting larval growth of Drosophila in the wild.</title>
        <authorList>
            <person name="Mure A."/>
            <person name="Sugiura Y."/>
            <person name="Maeda R."/>
            <person name="Honda K."/>
            <person name="Sakurai N."/>
            <person name="Takahashi Y."/>
            <person name="Watada M."/>
            <person name="Katoh T."/>
            <person name="Gotoh A."/>
            <person name="Gotoh Y."/>
            <person name="Taniguchi I."/>
            <person name="Nakamura K."/>
            <person name="Hayashi T."/>
            <person name="Katayama T."/>
            <person name="Uemura T."/>
            <person name="Hattori Y."/>
        </authorList>
    </citation>
    <scope>NUCLEOTIDE SEQUENCE [LARGE SCALE GENOMIC DNA]</scope>
    <source>
        <strain evidence="10 11">SB-73</strain>
    </source>
</reference>
<gene>
    <name evidence="10" type="ORF">DASB73_005460</name>
</gene>
<dbReference type="EC" id="2.7.11.-" evidence="7"/>
<dbReference type="PANTHER" id="PTHR11947">
    <property type="entry name" value="PYRUVATE DEHYDROGENASE KINASE"/>
    <property type="match status" value="1"/>
</dbReference>
<dbReference type="GO" id="GO:0010906">
    <property type="term" value="P:regulation of glucose metabolic process"/>
    <property type="evidence" value="ECO:0007669"/>
    <property type="project" value="TreeGrafter"/>
</dbReference>
<keyword evidence="4 7" id="KW-0418">Kinase</keyword>
<evidence type="ECO:0000256" key="7">
    <source>
        <dbReference type="RuleBase" id="RU366032"/>
    </source>
</evidence>
<dbReference type="GO" id="GO:0005759">
    <property type="term" value="C:mitochondrial matrix"/>
    <property type="evidence" value="ECO:0007669"/>
    <property type="project" value="UniProtKB-SubCell"/>
</dbReference>
<accession>A0AAV5RFP2</accession>
<dbReference type="EMBL" id="BTGC01000003">
    <property type="protein sequence ID" value="GMM49588.1"/>
    <property type="molecule type" value="Genomic_DNA"/>
</dbReference>
<feature type="domain" description="Branched-chain alpha-ketoacid dehydrogenase kinase/Pyruvate dehydrogenase kinase N-terminal" evidence="9">
    <location>
        <begin position="60"/>
        <end position="221"/>
    </location>
</feature>
<dbReference type="InterPro" id="IPR036890">
    <property type="entry name" value="HATPase_C_sf"/>
</dbReference>
<evidence type="ECO:0000256" key="1">
    <source>
        <dbReference type="ARBA" id="ARBA00006155"/>
    </source>
</evidence>
<evidence type="ECO:0000256" key="6">
    <source>
        <dbReference type="ARBA" id="ARBA00023128"/>
    </source>
</evidence>
<comment type="subcellular location">
    <subcellularLocation>
        <location evidence="7">Mitochondrion matrix</location>
    </subcellularLocation>
</comment>
<feature type="domain" description="Histidine kinase/HSP90-like ATPase" evidence="8">
    <location>
        <begin position="273"/>
        <end position="403"/>
    </location>
</feature>
<dbReference type="Gene3D" id="1.20.140.20">
    <property type="entry name" value="Alpha-ketoacid/pyruvate dehydrogenase kinase, N-terminal domain"/>
    <property type="match status" value="1"/>
</dbReference>
<name>A0AAV5RFP2_STABA</name>
<evidence type="ECO:0000256" key="4">
    <source>
        <dbReference type="ARBA" id="ARBA00022777"/>
    </source>
</evidence>
<dbReference type="Pfam" id="PF02518">
    <property type="entry name" value="HATPase_c"/>
    <property type="match status" value="1"/>
</dbReference>
<keyword evidence="6 7" id="KW-0496">Mitochondrion</keyword>
<dbReference type="GO" id="GO:0004740">
    <property type="term" value="F:pyruvate dehydrogenase (acetyl-transferring) kinase activity"/>
    <property type="evidence" value="ECO:0007669"/>
    <property type="project" value="TreeGrafter"/>
</dbReference>
<sequence length="414" mass="46841">MLKGIKVSVSGKQLKGKRDFRHIKSNSFHVNSKLNDINRLGGNHFYEERIQRYLDRKPTPVTLSQLVKFGSNLTLQKILTAGRYVGQELTTRFAHRSRQMQLLPYRLMGQPALLKRYEQHIESFYLLDSLPKIRTMDGNLQLLDICRQVSQIDHGSMTETVSNARQITEYRHKAEDPMILDTLVRTLITSRLSRHVLADQQRSLTEYWRGGKNRPNHVGTVRLNCTMHEALLEAEAIARTYLPDNAPLVEIEGSEDDLHYPFPYIWTHLIFPLGHLLINSMEGCLRNNVSAPIKVTVGGTDDIITVRISDNGGGIDPRTEQNLWNFVSNQIHSDKIGNANLSGNPFYNLVYGDEISNDKTSVPTTSHLRLGLPLSKIYVDYWGGSLEICSIEGFGCDVSMKISRTGGIGENLLL</sequence>
<dbReference type="InterPro" id="IPR036784">
    <property type="entry name" value="AK/P_DHK_N_sf"/>
</dbReference>
<dbReference type="InterPro" id="IPR039028">
    <property type="entry name" value="BCKD/PDK"/>
</dbReference>
<dbReference type="Gene3D" id="3.30.565.10">
    <property type="entry name" value="Histidine kinase-like ATPase, C-terminal domain"/>
    <property type="match status" value="1"/>
</dbReference>
<dbReference type="SUPFAM" id="SSF69012">
    <property type="entry name" value="alpha-ketoacid dehydrogenase kinase, N-terminal domain"/>
    <property type="match status" value="1"/>
</dbReference>
<dbReference type="GO" id="GO:0005524">
    <property type="term" value="F:ATP binding"/>
    <property type="evidence" value="ECO:0007669"/>
    <property type="project" value="UniProtKB-UniRule"/>
</dbReference>
<dbReference type="Proteomes" id="UP001362899">
    <property type="component" value="Unassembled WGS sequence"/>
</dbReference>
<evidence type="ECO:0000313" key="11">
    <source>
        <dbReference type="Proteomes" id="UP001362899"/>
    </source>
</evidence>
<dbReference type="PANTHER" id="PTHR11947:SF25">
    <property type="entry name" value="[PYRUVATE DEHYDROGENASE (ACETYL-TRANSFERRING)] KINASE 2, MITOCHONDRIAL"/>
    <property type="match status" value="1"/>
</dbReference>
<keyword evidence="5 7" id="KW-0067">ATP-binding</keyword>
<protein>
    <recommendedName>
        <fullName evidence="7">Protein-serine/threonine kinase</fullName>
        <ecNumber evidence="7">2.7.11.-</ecNumber>
    </recommendedName>
</protein>
<evidence type="ECO:0000259" key="8">
    <source>
        <dbReference type="Pfam" id="PF02518"/>
    </source>
</evidence>
<dbReference type="Pfam" id="PF10436">
    <property type="entry name" value="BCDHK_Adom3"/>
    <property type="match status" value="1"/>
</dbReference>
<evidence type="ECO:0000313" key="10">
    <source>
        <dbReference type="EMBL" id="GMM49588.1"/>
    </source>
</evidence>
<keyword evidence="2 7" id="KW-0808">Transferase</keyword>
<evidence type="ECO:0000256" key="2">
    <source>
        <dbReference type="ARBA" id="ARBA00022679"/>
    </source>
</evidence>
<dbReference type="InterPro" id="IPR003594">
    <property type="entry name" value="HATPase_dom"/>
</dbReference>
<dbReference type="SUPFAM" id="SSF55874">
    <property type="entry name" value="ATPase domain of HSP90 chaperone/DNA topoisomerase II/histidine kinase"/>
    <property type="match status" value="1"/>
</dbReference>
<proteinExistence type="inferred from homology"/>
<evidence type="ECO:0000256" key="5">
    <source>
        <dbReference type="ARBA" id="ARBA00022840"/>
    </source>
</evidence>
<comment type="similarity">
    <text evidence="1 7">Belongs to the PDK/BCKDK protein kinase family.</text>
</comment>